<evidence type="ECO:0000259" key="18">
    <source>
        <dbReference type="Pfam" id="PF07715"/>
    </source>
</evidence>
<dbReference type="PROSITE" id="PS52016">
    <property type="entry name" value="TONB_DEPENDENT_REC_3"/>
    <property type="match status" value="1"/>
</dbReference>
<dbReference type="CDD" id="cd01347">
    <property type="entry name" value="ligand_gated_channel"/>
    <property type="match status" value="1"/>
</dbReference>
<dbReference type="InterPro" id="IPR010916">
    <property type="entry name" value="TonB_box_CS"/>
</dbReference>
<evidence type="ECO:0000313" key="20">
    <source>
        <dbReference type="Proteomes" id="UP000545386"/>
    </source>
</evidence>
<dbReference type="InterPro" id="IPR039426">
    <property type="entry name" value="TonB-dep_rcpt-like"/>
</dbReference>
<feature type="short sequence motif" description="TonB box" evidence="13">
    <location>
        <begin position="37"/>
        <end position="43"/>
    </location>
</feature>
<keyword evidence="3 12" id="KW-0813">Transport</keyword>
<dbReference type="InterPro" id="IPR000531">
    <property type="entry name" value="Beta-barrel_TonB"/>
</dbReference>
<reference evidence="19 20" key="1">
    <citation type="submission" date="2020-08" db="EMBL/GenBank/DDBJ databases">
        <title>Paraeoetvoesia sp. YC-7-48 draft genome sequence.</title>
        <authorList>
            <person name="Yao L."/>
        </authorList>
    </citation>
    <scope>NUCLEOTIDE SEQUENCE [LARGE SCALE GENOMIC DNA]</scope>
    <source>
        <strain evidence="20">YC-7-48</strain>
    </source>
</reference>
<evidence type="ECO:0000256" key="10">
    <source>
        <dbReference type="ARBA" id="ARBA00023170"/>
    </source>
</evidence>
<evidence type="ECO:0000256" key="5">
    <source>
        <dbReference type="ARBA" id="ARBA00022692"/>
    </source>
</evidence>
<evidence type="ECO:0000256" key="9">
    <source>
        <dbReference type="ARBA" id="ARBA00023136"/>
    </source>
</evidence>
<evidence type="ECO:0000256" key="4">
    <source>
        <dbReference type="ARBA" id="ARBA00022452"/>
    </source>
</evidence>
<dbReference type="GO" id="GO:0044718">
    <property type="term" value="P:siderophore transmembrane transport"/>
    <property type="evidence" value="ECO:0007669"/>
    <property type="project" value="TreeGrafter"/>
</dbReference>
<gene>
    <name evidence="19" type="ORF">GTU67_13335</name>
</gene>
<evidence type="ECO:0000256" key="15">
    <source>
        <dbReference type="SAM" id="MobiDB-lite"/>
    </source>
</evidence>
<dbReference type="InterPro" id="IPR012910">
    <property type="entry name" value="Plug_dom"/>
</dbReference>
<protein>
    <submittedName>
        <fullName evidence="19">TonB-dependent receptor</fullName>
    </submittedName>
</protein>
<dbReference type="GO" id="GO:0009279">
    <property type="term" value="C:cell outer membrane"/>
    <property type="evidence" value="ECO:0007669"/>
    <property type="project" value="UniProtKB-SubCell"/>
</dbReference>
<evidence type="ECO:0000256" key="1">
    <source>
        <dbReference type="ARBA" id="ARBA00004571"/>
    </source>
</evidence>
<evidence type="ECO:0000256" key="6">
    <source>
        <dbReference type="ARBA" id="ARBA00022729"/>
    </source>
</evidence>
<accession>A0A842HRK6</accession>
<comment type="caution">
    <text evidence="19">The sequence shown here is derived from an EMBL/GenBank/DDBJ whole genome shotgun (WGS) entry which is preliminary data.</text>
</comment>
<dbReference type="Gene3D" id="2.40.170.20">
    <property type="entry name" value="TonB-dependent receptor, beta-barrel domain"/>
    <property type="match status" value="1"/>
</dbReference>
<dbReference type="AlphaFoldDB" id="A0A842HRK6"/>
<feature type="domain" description="TonB-dependent receptor plug" evidence="18">
    <location>
        <begin position="50"/>
        <end position="162"/>
    </location>
</feature>
<keyword evidence="10 19" id="KW-0675">Receptor</keyword>
<evidence type="ECO:0000256" key="14">
    <source>
        <dbReference type="RuleBase" id="RU003357"/>
    </source>
</evidence>
<evidence type="ECO:0000256" key="3">
    <source>
        <dbReference type="ARBA" id="ARBA00022448"/>
    </source>
</evidence>
<dbReference type="EMBL" id="JACJUU010000014">
    <property type="protein sequence ID" value="MBC2770893.1"/>
    <property type="molecule type" value="Genomic_DNA"/>
</dbReference>
<comment type="subcellular location">
    <subcellularLocation>
        <location evidence="1 12">Cell outer membrane</location>
        <topology evidence="1 12">Multi-pass membrane protein</topology>
    </subcellularLocation>
</comment>
<feature type="chain" id="PRO_5032423339" evidence="16">
    <location>
        <begin position="27"/>
        <end position="722"/>
    </location>
</feature>
<evidence type="ECO:0000256" key="13">
    <source>
        <dbReference type="PROSITE-ProRule" id="PRU10143"/>
    </source>
</evidence>
<dbReference type="PANTHER" id="PTHR30069">
    <property type="entry name" value="TONB-DEPENDENT OUTER MEMBRANE RECEPTOR"/>
    <property type="match status" value="1"/>
</dbReference>
<dbReference type="RefSeq" id="WP_185780552.1">
    <property type="nucleotide sequence ID" value="NZ_JACJUU010000014.1"/>
</dbReference>
<dbReference type="PANTHER" id="PTHR30069:SF53">
    <property type="entry name" value="COLICIN I RECEPTOR-RELATED"/>
    <property type="match status" value="1"/>
</dbReference>
<feature type="compositionally biased region" description="Polar residues" evidence="15">
    <location>
        <begin position="285"/>
        <end position="295"/>
    </location>
</feature>
<evidence type="ECO:0000256" key="11">
    <source>
        <dbReference type="ARBA" id="ARBA00023237"/>
    </source>
</evidence>
<keyword evidence="20" id="KW-1185">Reference proteome</keyword>
<dbReference type="Proteomes" id="UP000545386">
    <property type="component" value="Unassembled WGS sequence"/>
</dbReference>
<evidence type="ECO:0000313" key="19">
    <source>
        <dbReference type="EMBL" id="MBC2770893.1"/>
    </source>
</evidence>
<sequence length="722" mass="79336">MQHKKRVPGRLAYAAILVASAQAVFAQQADSVKQLDSVVVTASGFEQMIKDAPASISVITREELEKKPFNNVADAVADIEGVSVERGGKTGGMNISIRGMGSDYTLILVDGKRVNRNGSGARPNGFGDVDTSFIPPVSAIERIEVVRGPMSTLYGSDAMGGVINIITRKVAKEWGGSITADGTVQLNDTFGNGYGSSFYLSGPIKEDMLGVSIYGRYDRKMAAHEMYPASAAEAASGNYTGNVSGDGYTGSKMQNLGVRFALTPNQNHDLLLDLEQGRQRYDNSTGQLGTLNSEVAPNAAGGGYDPEQRYDRSRYALTHLGRYGNLSSDSSILYETTETIGRTNPMSRPRKPIDGTPRTLEYDNLVLDSKWNLSLLDDTHNLTFGGQWREQKFVNSLAEAPLDLKQWQWALYLENEWRVVDDFAITLGARYDRNEQFGGNWSPRAYAVWNASPNWTVKGGVSRGYKTPDLNVMTDGIIGLRGQGTIPEVGSASLVPEKSVSSEIGVYFDDLQGSKANITLFHTAFKDKLNTNNVPNCRANNVPGCLDLGDWRRNGAPVDNFVVWENVDEATIRGVELGGALPLTEALTFSGNYTFTDAKRDSGANMGAPLNSEARHRLNMRLDWRINTQASAWLRAEYRAKQYARINAEGKQDFYNPYWLFGVGGSYQLTKTISINASVENLLNKKFVDYGRYSTTGNPGWGNAYYKNLEGRRLWVSANMTF</sequence>
<evidence type="ECO:0000259" key="17">
    <source>
        <dbReference type="Pfam" id="PF00593"/>
    </source>
</evidence>
<evidence type="ECO:0000256" key="16">
    <source>
        <dbReference type="SAM" id="SignalP"/>
    </source>
</evidence>
<dbReference type="Gene3D" id="2.170.130.10">
    <property type="entry name" value="TonB-dependent receptor, plug domain"/>
    <property type="match status" value="1"/>
</dbReference>
<keyword evidence="5 12" id="KW-0812">Transmembrane</keyword>
<proteinExistence type="inferred from homology"/>
<dbReference type="PROSITE" id="PS00430">
    <property type="entry name" value="TONB_DEPENDENT_REC_1"/>
    <property type="match status" value="1"/>
</dbReference>
<keyword evidence="8 13" id="KW-0798">TonB box</keyword>
<evidence type="ECO:0000256" key="8">
    <source>
        <dbReference type="ARBA" id="ARBA00023077"/>
    </source>
</evidence>
<keyword evidence="9 12" id="KW-0472">Membrane</keyword>
<keyword evidence="4 12" id="KW-1134">Transmembrane beta strand</keyword>
<feature type="signal peptide" evidence="16">
    <location>
        <begin position="1"/>
        <end position="26"/>
    </location>
</feature>
<dbReference type="InterPro" id="IPR037066">
    <property type="entry name" value="Plug_dom_sf"/>
</dbReference>
<organism evidence="19 20">
    <name type="scientific">Pusillimonas minor</name>
    <dbReference type="NCBI Taxonomy" id="2697024"/>
    <lineage>
        <taxon>Bacteria</taxon>
        <taxon>Pseudomonadati</taxon>
        <taxon>Pseudomonadota</taxon>
        <taxon>Betaproteobacteria</taxon>
        <taxon>Burkholderiales</taxon>
        <taxon>Alcaligenaceae</taxon>
        <taxon>Pusillimonas</taxon>
    </lineage>
</organism>
<feature type="region of interest" description="Disordered" evidence="15">
    <location>
        <begin position="285"/>
        <end position="308"/>
    </location>
</feature>
<comment type="similarity">
    <text evidence="2 12 14">Belongs to the TonB-dependent receptor family.</text>
</comment>
<name>A0A842HRK6_9BURK</name>
<keyword evidence="6 16" id="KW-0732">Signal</keyword>
<dbReference type="Pfam" id="PF07715">
    <property type="entry name" value="Plug"/>
    <property type="match status" value="1"/>
</dbReference>
<dbReference type="SUPFAM" id="SSF56935">
    <property type="entry name" value="Porins"/>
    <property type="match status" value="1"/>
</dbReference>
<keyword evidence="11 12" id="KW-0998">Cell outer membrane</keyword>
<evidence type="ECO:0000256" key="7">
    <source>
        <dbReference type="ARBA" id="ARBA00023065"/>
    </source>
</evidence>
<dbReference type="Pfam" id="PF00593">
    <property type="entry name" value="TonB_dep_Rec_b-barrel"/>
    <property type="match status" value="1"/>
</dbReference>
<evidence type="ECO:0000256" key="2">
    <source>
        <dbReference type="ARBA" id="ARBA00009810"/>
    </source>
</evidence>
<evidence type="ECO:0000256" key="12">
    <source>
        <dbReference type="PROSITE-ProRule" id="PRU01360"/>
    </source>
</evidence>
<dbReference type="InterPro" id="IPR036942">
    <property type="entry name" value="Beta-barrel_TonB_sf"/>
</dbReference>
<feature type="domain" description="TonB-dependent receptor-like beta-barrel" evidence="17">
    <location>
        <begin position="264"/>
        <end position="682"/>
    </location>
</feature>
<dbReference type="GO" id="GO:0015344">
    <property type="term" value="F:siderophore uptake transmembrane transporter activity"/>
    <property type="evidence" value="ECO:0007669"/>
    <property type="project" value="TreeGrafter"/>
</dbReference>
<keyword evidence="7" id="KW-0406">Ion transport</keyword>